<evidence type="ECO:0000313" key="10">
    <source>
        <dbReference type="Proteomes" id="UP000240883"/>
    </source>
</evidence>
<dbReference type="InterPro" id="IPR029256">
    <property type="entry name" value="Heliccase-ass-bd"/>
</dbReference>
<sequence>MARYGEGHVHAKYLRAIAEDRNSDSDSDDGLDIIKSTRKGLDLSQYIDVLTQSQTQSPVPDVQPEGDGVGEEEEEESDWLDDEDAPGGYQTLKASKALKRKRNAAETNRVKAQKKNHTRAATSIIGRKIPASRTEGGKSVQLFSTGSEGESDPDGPYLEDPTPEYIERRRRKLKMLHEAGLRYPPIYDDIEFSDSDAEEKPVFPKGSKVQRKKRDLSLEESRGVVPGSIARWLRDYQVEGVDFLHERFVKQTGAILGDDMGLGKTIQVIAFLTAAFGKTGTKRDDKLMRKVRRRDDGRWYPRILLVCPGTLMPNWENELEKWGWWQIYKYHGAKPGEKRGILNAARKGMLEIMITTYTTYRNNEGEINTIDWDCVIADECHQIKSKDSEISKAMNKINALCRIGLTGTAVQNRYEELWNLLNWARPGAYGSAQEWKQKISLPLKMGQAHDATQAQLAEGRETADQLVKVILPDVFLRRMKTLIADQLPKKTDRVVFCQLSQEQANAYRTFLASDRCEAIRKAGELCECDSGKSRGHCCHQWIPGENEKWGRYIFPCMVTLQKLANHIGLTLPQSTDSDEKQDKDLKSLQLAFPDKYQSLYRIRDSVLKQSRSSFCGKWKVLRRLLDFWQTENAKVLIFSHSVRLLRLLKSLFDLDGTKYNFSYLDGGMSYEDRANAVADFNADPNQFVFLISTKAGGVGLNITSANKVVVMDPNWNPAYDLQAQDRAYRIGQLRDVEVFRLVSAGTIEEVVYLRQIYKQQQANIALTGDRERRYFKGVMGEKDKQGELFGLANLFTFGEENILAREIMNKTTIAEAKIGVDALEWEFNETQAASDEEDDILSNRSLGLEADDANVSSQAKNFVSKFVNENNTQAKKKTPGVDIEAILAKAGVQYTHNNSEVIGHSKIEENLYKQAKEFRHDVDRSRTRVFQASQSQSQIHNIASEELEYSPDEDGSDDSTVAAAKKEVKVHYKYRPSEEIRKRQFCEMARMEGFDDVTAFALVVESMTQTGRSKLLQRFYRRRSRKMAEGFEK</sequence>
<dbReference type="CDD" id="cd18793">
    <property type="entry name" value="SF2_C_SNF"/>
    <property type="match status" value="1"/>
</dbReference>
<gene>
    <name evidence="9" type="ORF">BS50DRAFT_58288</name>
</gene>
<dbReference type="InterPro" id="IPR057931">
    <property type="entry name" value="RHH_ERCC6L2"/>
</dbReference>
<evidence type="ECO:0000256" key="3">
    <source>
        <dbReference type="ARBA" id="ARBA00022801"/>
    </source>
</evidence>
<dbReference type="GO" id="GO:0005634">
    <property type="term" value="C:nucleus"/>
    <property type="evidence" value="ECO:0007669"/>
    <property type="project" value="UniProtKB-SubCell"/>
</dbReference>
<accession>A0A2T2NJI9</accession>
<evidence type="ECO:0000259" key="7">
    <source>
        <dbReference type="PROSITE" id="PS51192"/>
    </source>
</evidence>
<dbReference type="Gene3D" id="3.40.50.10810">
    <property type="entry name" value="Tandem AAA-ATPase domain"/>
    <property type="match status" value="1"/>
</dbReference>
<organism evidence="9 10">
    <name type="scientific">Corynespora cassiicola Philippines</name>
    <dbReference type="NCBI Taxonomy" id="1448308"/>
    <lineage>
        <taxon>Eukaryota</taxon>
        <taxon>Fungi</taxon>
        <taxon>Dikarya</taxon>
        <taxon>Ascomycota</taxon>
        <taxon>Pezizomycotina</taxon>
        <taxon>Dothideomycetes</taxon>
        <taxon>Pleosporomycetidae</taxon>
        <taxon>Pleosporales</taxon>
        <taxon>Corynesporascaceae</taxon>
        <taxon>Corynespora</taxon>
    </lineage>
</organism>
<proteinExistence type="predicted"/>
<feature type="compositionally biased region" description="Acidic residues" evidence="6">
    <location>
        <begin position="68"/>
        <end position="85"/>
    </location>
</feature>
<keyword evidence="10" id="KW-1185">Reference proteome</keyword>
<evidence type="ECO:0000256" key="6">
    <source>
        <dbReference type="SAM" id="MobiDB-lite"/>
    </source>
</evidence>
<keyword evidence="4" id="KW-0067">ATP-binding</keyword>
<dbReference type="Gene3D" id="3.40.50.300">
    <property type="entry name" value="P-loop containing nucleotide triphosphate hydrolases"/>
    <property type="match status" value="1"/>
</dbReference>
<dbReference type="SUPFAM" id="SSF52540">
    <property type="entry name" value="P-loop containing nucleoside triphosphate hydrolases"/>
    <property type="match status" value="2"/>
</dbReference>
<dbReference type="Pfam" id="PF00176">
    <property type="entry name" value="SNF2-rel_dom"/>
    <property type="match status" value="1"/>
</dbReference>
<reference evidence="9 10" key="1">
    <citation type="journal article" date="2018" name="Front. Microbiol.">
        <title>Genome-Wide Analysis of Corynespora cassiicola Leaf Fall Disease Putative Effectors.</title>
        <authorList>
            <person name="Lopez D."/>
            <person name="Ribeiro S."/>
            <person name="Label P."/>
            <person name="Fumanal B."/>
            <person name="Venisse J.S."/>
            <person name="Kohler A."/>
            <person name="de Oliveira R.R."/>
            <person name="Labutti K."/>
            <person name="Lipzen A."/>
            <person name="Lail K."/>
            <person name="Bauer D."/>
            <person name="Ohm R.A."/>
            <person name="Barry K.W."/>
            <person name="Spatafora J."/>
            <person name="Grigoriev I.V."/>
            <person name="Martin F.M."/>
            <person name="Pujade-Renaud V."/>
        </authorList>
    </citation>
    <scope>NUCLEOTIDE SEQUENCE [LARGE SCALE GENOMIC DNA]</scope>
    <source>
        <strain evidence="9 10">Philippines</strain>
    </source>
</reference>
<dbReference type="SMART" id="SM00487">
    <property type="entry name" value="DEXDc"/>
    <property type="match status" value="1"/>
</dbReference>
<name>A0A2T2NJI9_CORCC</name>
<feature type="region of interest" description="Disordered" evidence="6">
    <location>
        <begin position="51"/>
        <end position="162"/>
    </location>
</feature>
<dbReference type="InterPro" id="IPR014001">
    <property type="entry name" value="Helicase_ATP-bd"/>
</dbReference>
<dbReference type="GO" id="GO:0016787">
    <property type="term" value="F:hydrolase activity"/>
    <property type="evidence" value="ECO:0007669"/>
    <property type="project" value="UniProtKB-KW"/>
</dbReference>
<dbReference type="Pfam" id="PF14773">
    <property type="entry name" value="VIGSSK"/>
    <property type="match status" value="1"/>
</dbReference>
<evidence type="ECO:0000256" key="1">
    <source>
        <dbReference type="ARBA" id="ARBA00004123"/>
    </source>
</evidence>
<evidence type="ECO:0008006" key="11">
    <source>
        <dbReference type="Google" id="ProtNLM"/>
    </source>
</evidence>
<dbReference type="InterPro" id="IPR049730">
    <property type="entry name" value="SNF2/RAD54-like_C"/>
</dbReference>
<dbReference type="InterPro" id="IPR001650">
    <property type="entry name" value="Helicase_C-like"/>
</dbReference>
<evidence type="ECO:0000256" key="4">
    <source>
        <dbReference type="ARBA" id="ARBA00022840"/>
    </source>
</evidence>
<keyword evidence="2" id="KW-0547">Nucleotide-binding</keyword>
<evidence type="ECO:0000313" key="9">
    <source>
        <dbReference type="EMBL" id="PSN65416.1"/>
    </source>
</evidence>
<feature type="domain" description="Helicase C-terminal" evidence="8">
    <location>
        <begin position="620"/>
        <end position="775"/>
    </location>
</feature>
<dbReference type="OrthoDB" id="413460at2759"/>
<dbReference type="InterPro" id="IPR050496">
    <property type="entry name" value="SNF2_RAD54_helicase_repair"/>
</dbReference>
<evidence type="ECO:0000259" key="8">
    <source>
        <dbReference type="PROSITE" id="PS51194"/>
    </source>
</evidence>
<dbReference type="InterPro" id="IPR027417">
    <property type="entry name" value="P-loop_NTPase"/>
</dbReference>
<dbReference type="InterPro" id="IPR000330">
    <property type="entry name" value="SNF2_N"/>
</dbReference>
<dbReference type="PANTHER" id="PTHR45629:SF7">
    <property type="entry name" value="DNA EXCISION REPAIR PROTEIN ERCC-6-RELATED"/>
    <property type="match status" value="1"/>
</dbReference>
<dbReference type="AlphaFoldDB" id="A0A2T2NJI9"/>
<comment type="subcellular location">
    <subcellularLocation>
        <location evidence="1">Nucleus</location>
    </subcellularLocation>
</comment>
<dbReference type="FunFam" id="3.40.50.10810:FF:000019">
    <property type="entry name" value="DNA excision repair protein ERCC-6-like 2 isoform X1"/>
    <property type="match status" value="1"/>
</dbReference>
<dbReference type="SMART" id="SM00490">
    <property type="entry name" value="HELICc"/>
    <property type="match status" value="1"/>
</dbReference>
<dbReference type="Proteomes" id="UP000240883">
    <property type="component" value="Unassembled WGS sequence"/>
</dbReference>
<dbReference type="Pfam" id="PF00271">
    <property type="entry name" value="Helicase_C"/>
    <property type="match status" value="1"/>
</dbReference>
<dbReference type="PROSITE" id="PS51192">
    <property type="entry name" value="HELICASE_ATP_BIND_1"/>
    <property type="match status" value="1"/>
</dbReference>
<dbReference type="STRING" id="1448308.A0A2T2NJI9"/>
<protein>
    <recommendedName>
        <fullName evidence="11">DNA excision repair protein</fullName>
    </recommendedName>
</protein>
<dbReference type="EMBL" id="KZ678137">
    <property type="protein sequence ID" value="PSN65416.1"/>
    <property type="molecule type" value="Genomic_DNA"/>
</dbReference>
<feature type="domain" description="Helicase ATP-binding" evidence="7">
    <location>
        <begin position="245"/>
        <end position="427"/>
    </location>
</feature>
<keyword evidence="5" id="KW-0539">Nucleus</keyword>
<dbReference type="PANTHER" id="PTHR45629">
    <property type="entry name" value="SNF2/RAD54 FAMILY MEMBER"/>
    <property type="match status" value="1"/>
</dbReference>
<evidence type="ECO:0000256" key="5">
    <source>
        <dbReference type="ARBA" id="ARBA00023242"/>
    </source>
</evidence>
<dbReference type="PROSITE" id="PS51194">
    <property type="entry name" value="HELICASE_CTER"/>
    <property type="match status" value="1"/>
</dbReference>
<evidence type="ECO:0000256" key="2">
    <source>
        <dbReference type="ARBA" id="ARBA00022741"/>
    </source>
</evidence>
<keyword evidence="3" id="KW-0378">Hydrolase</keyword>
<dbReference type="Pfam" id="PF25806">
    <property type="entry name" value="RHH_ERCC6L2"/>
    <property type="match status" value="1"/>
</dbReference>
<dbReference type="InterPro" id="IPR038718">
    <property type="entry name" value="SNF2-like_sf"/>
</dbReference>
<dbReference type="GO" id="GO:0005524">
    <property type="term" value="F:ATP binding"/>
    <property type="evidence" value="ECO:0007669"/>
    <property type="project" value="InterPro"/>
</dbReference>